<evidence type="ECO:0000313" key="4">
    <source>
        <dbReference type="EMBL" id="MDQ1209989.1"/>
    </source>
</evidence>
<keyword evidence="2" id="KW-0963">Cytoplasm</keyword>
<dbReference type="Gene3D" id="3.40.50.620">
    <property type="entry name" value="HUPs"/>
    <property type="match status" value="1"/>
</dbReference>
<dbReference type="CDD" id="cd00293">
    <property type="entry name" value="USP-like"/>
    <property type="match status" value="1"/>
</dbReference>
<reference evidence="4 5" key="1">
    <citation type="submission" date="2023-07" db="EMBL/GenBank/DDBJ databases">
        <title>Functional and genomic diversity of the sorghum phyllosphere microbiome.</title>
        <authorList>
            <person name="Shade A."/>
        </authorList>
    </citation>
    <scope>NUCLEOTIDE SEQUENCE [LARGE SCALE GENOMIC DNA]</scope>
    <source>
        <strain evidence="4 5">SORGH_AS_0887</strain>
    </source>
</reference>
<dbReference type="PIRSF" id="PIRSF006276">
    <property type="entry name" value="UspA"/>
    <property type="match status" value="1"/>
</dbReference>
<dbReference type="InterPro" id="IPR006016">
    <property type="entry name" value="UspA"/>
</dbReference>
<organism evidence="4 5">
    <name type="scientific">Acinetobacter baylyi</name>
    <dbReference type="NCBI Taxonomy" id="202950"/>
    <lineage>
        <taxon>Bacteria</taxon>
        <taxon>Pseudomonadati</taxon>
        <taxon>Pseudomonadota</taxon>
        <taxon>Gammaproteobacteria</taxon>
        <taxon>Moraxellales</taxon>
        <taxon>Moraxellaceae</taxon>
        <taxon>Acinetobacter</taxon>
    </lineage>
</organism>
<dbReference type="InterPro" id="IPR014729">
    <property type="entry name" value="Rossmann-like_a/b/a_fold"/>
</dbReference>
<protein>
    <recommendedName>
        <fullName evidence="2">Universal stress protein</fullName>
    </recommendedName>
</protein>
<dbReference type="Proteomes" id="UP001233360">
    <property type="component" value="Unassembled WGS sequence"/>
</dbReference>
<gene>
    <name evidence="4" type="ORF">QE380_002912</name>
</gene>
<evidence type="ECO:0000256" key="1">
    <source>
        <dbReference type="ARBA" id="ARBA00008791"/>
    </source>
</evidence>
<dbReference type="PANTHER" id="PTHR46268">
    <property type="entry name" value="STRESS RESPONSE PROTEIN NHAX"/>
    <property type="match status" value="1"/>
</dbReference>
<dbReference type="InterPro" id="IPR006015">
    <property type="entry name" value="Universal_stress_UspA"/>
</dbReference>
<proteinExistence type="inferred from homology"/>
<evidence type="ECO:0000256" key="2">
    <source>
        <dbReference type="PIRNR" id="PIRNR006276"/>
    </source>
</evidence>
<sequence length="152" mass="16704">MHYKHILVAVDGSEPSIASLQHAIQLAQDLKSKLSIIGVLELDPIIAESYVKTGESNEMIERARRYILDHLEKIRAEYLSEDLDVSVQLLEGFSIASVITQAAESLNVDLIMMGSHGRTGITKLVLGSVTQKVLNESLKPVLIVKAQSPDEQ</sequence>
<dbReference type="EMBL" id="JAUTBK010000002">
    <property type="protein sequence ID" value="MDQ1209989.1"/>
    <property type="molecule type" value="Genomic_DNA"/>
</dbReference>
<evidence type="ECO:0000259" key="3">
    <source>
        <dbReference type="Pfam" id="PF00582"/>
    </source>
</evidence>
<evidence type="ECO:0000313" key="5">
    <source>
        <dbReference type="Proteomes" id="UP001233360"/>
    </source>
</evidence>
<dbReference type="PRINTS" id="PR01438">
    <property type="entry name" value="UNVRSLSTRESS"/>
</dbReference>
<dbReference type="SUPFAM" id="SSF52402">
    <property type="entry name" value="Adenine nucleotide alpha hydrolases-like"/>
    <property type="match status" value="1"/>
</dbReference>
<dbReference type="PANTHER" id="PTHR46268:SF6">
    <property type="entry name" value="UNIVERSAL STRESS PROTEIN UP12"/>
    <property type="match status" value="1"/>
</dbReference>
<comment type="similarity">
    <text evidence="1 2">Belongs to the universal stress protein A family.</text>
</comment>
<name>A0ABU0UZK2_ACIBI</name>
<keyword evidence="5" id="KW-1185">Reference proteome</keyword>
<dbReference type="RefSeq" id="WP_307004518.1">
    <property type="nucleotide sequence ID" value="NZ_JAUTBK010000002.1"/>
</dbReference>
<accession>A0ABU0UZK2</accession>
<feature type="domain" description="UspA" evidence="3">
    <location>
        <begin position="3"/>
        <end position="145"/>
    </location>
</feature>
<comment type="caution">
    <text evidence="4">The sequence shown here is derived from an EMBL/GenBank/DDBJ whole genome shotgun (WGS) entry which is preliminary data.</text>
</comment>
<dbReference type="Pfam" id="PF00582">
    <property type="entry name" value="Usp"/>
    <property type="match status" value="1"/>
</dbReference>
<comment type="subcellular location">
    <subcellularLocation>
        <location evidence="2">Cytoplasm</location>
    </subcellularLocation>
</comment>